<dbReference type="AlphaFoldDB" id="E4MPM8"/>
<reference evidence="2 3" key="1">
    <citation type="submission" date="2010-10" db="EMBL/GenBank/DDBJ databases">
        <authorList>
            <person name="Muzny D."/>
            <person name="Qin X."/>
            <person name="Deng J."/>
            <person name="Jiang H."/>
            <person name="Liu Y."/>
            <person name="Qu J."/>
            <person name="Song X.-Z."/>
            <person name="Zhang L."/>
            <person name="Thornton R."/>
            <person name="Coyle M."/>
            <person name="Francisco L."/>
            <person name="Jackson L."/>
            <person name="Javaid M."/>
            <person name="Korchina V."/>
            <person name="Kovar C."/>
            <person name="Mata R."/>
            <person name="Mathew T."/>
            <person name="Ngo R."/>
            <person name="Nguyen L."/>
            <person name="Nguyen N."/>
            <person name="Okwuonu G."/>
            <person name="Ongeri F."/>
            <person name="Pham C."/>
            <person name="Simmons D."/>
            <person name="Wilczek-Boney K."/>
            <person name="Hale W."/>
            <person name="Jakkamsetti A."/>
            <person name="Pham P."/>
            <person name="Ruth R."/>
            <person name="San Lucas F."/>
            <person name="Warren J."/>
            <person name="Zhang J."/>
            <person name="Zhao Z."/>
            <person name="Zhou C."/>
            <person name="Zhu D."/>
            <person name="Lee S."/>
            <person name="Bess C."/>
            <person name="Blankenburg K."/>
            <person name="Forbes L."/>
            <person name="Fu Q."/>
            <person name="Gubbala S."/>
            <person name="Hirani K."/>
            <person name="Jayaseelan J.C."/>
            <person name="Lara F."/>
            <person name="Munidasa M."/>
            <person name="Palculict T."/>
            <person name="Patil S."/>
            <person name="Pu L.-L."/>
            <person name="Saada N."/>
            <person name="Tang L."/>
            <person name="Weissenberger G."/>
            <person name="Zhu Y."/>
            <person name="Hemphill L."/>
            <person name="Shang Y."/>
            <person name="Youmans B."/>
            <person name="Ayvaz T."/>
            <person name="Ross M."/>
            <person name="Santibanez J."/>
            <person name="Aqrawi P."/>
            <person name="Gross S."/>
            <person name="Joshi V."/>
            <person name="Fowler G."/>
            <person name="Nazareth L."/>
            <person name="Reid J."/>
            <person name="Worley K."/>
            <person name="Petrosino J."/>
            <person name="Highlander S."/>
            <person name="Gibbs R."/>
        </authorList>
    </citation>
    <scope>NUCLEOTIDE SEQUENCE [LARGE SCALE GENOMIC DNA]</scope>
    <source>
        <strain evidence="2 3">F0287</strain>
    </source>
</reference>
<proteinExistence type="predicted"/>
<feature type="compositionally biased region" description="Basic residues" evidence="1">
    <location>
        <begin position="21"/>
        <end position="41"/>
    </location>
</feature>
<comment type="caution">
    <text evidence="2">The sequence shown here is derived from an EMBL/GenBank/DDBJ whole genome shotgun (WGS) entry which is preliminary data.</text>
</comment>
<sequence length="47" mass="5554">MLKAKEKDYTKSLVRELSTLRRKNYGSLPKKRKTKRAKKKNSLANVF</sequence>
<protein>
    <submittedName>
        <fullName evidence="2">Uncharacterized protein</fullName>
    </submittedName>
</protein>
<feature type="region of interest" description="Disordered" evidence="1">
    <location>
        <begin position="21"/>
        <end position="47"/>
    </location>
</feature>
<name>E4MPM8_CAPOC</name>
<evidence type="ECO:0000313" key="2">
    <source>
        <dbReference type="EMBL" id="EFS98358.1"/>
    </source>
</evidence>
<dbReference type="Proteomes" id="UP000005391">
    <property type="component" value="Unassembled WGS sequence"/>
</dbReference>
<evidence type="ECO:0000256" key="1">
    <source>
        <dbReference type="SAM" id="MobiDB-lite"/>
    </source>
</evidence>
<evidence type="ECO:0000313" key="3">
    <source>
        <dbReference type="Proteomes" id="UP000005391"/>
    </source>
</evidence>
<accession>E4MPM8</accession>
<organism evidence="2 3">
    <name type="scientific">Capnocytophaga ochracea F0287</name>
    <dbReference type="NCBI Taxonomy" id="873517"/>
    <lineage>
        <taxon>Bacteria</taxon>
        <taxon>Pseudomonadati</taxon>
        <taxon>Bacteroidota</taxon>
        <taxon>Flavobacteriia</taxon>
        <taxon>Flavobacteriales</taxon>
        <taxon>Flavobacteriaceae</taxon>
        <taxon>Capnocytophaga</taxon>
    </lineage>
</organism>
<dbReference type="EMBL" id="AEOH01000008">
    <property type="protein sequence ID" value="EFS98358.1"/>
    <property type="molecule type" value="Genomic_DNA"/>
</dbReference>
<dbReference type="HOGENOM" id="CLU_3165998_0_0_10"/>
<gene>
    <name evidence="2" type="ORF">HMPREF1977_0338</name>
</gene>